<evidence type="ECO:0000256" key="8">
    <source>
        <dbReference type="ARBA" id="ARBA00022786"/>
    </source>
</evidence>
<dbReference type="InterPro" id="IPR001841">
    <property type="entry name" value="Znf_RING"/>
</dbReference>
<dbReference type="SMART" id="SM00184">
    <property type="entry name" value="RING"/>
    <property type="match status" value="1"/>
</dbReference>
<comment type="catalytic activity">
    <reaction evidence="1">
        <text>S-ubiquitinyl-[E2 ubiquitin-conjugating enzyme]-L-cysteine + [acceptor protein]-L-lysine = [E2 ubiquitin-conjugating enzyme]-L-cysteine + N(6)-ubiquitinyl-[acceptor protein]-L-lysine.</text>
        <dbReference type="EC" id="2.3.2.27"/>
    </reaction>
</comment>
<keyword evidence="6" id="KW-0227">DNA damage</keyword>
<dbReference type="GO" id="GO:0031491">
    <property type="term" value="F:nucleosome binding"/>
    <property type="evidence" value="ECO:0007669"/>
    <property type="project" value="TreeGrafter"/>
</dbReference>
<dbReference type="Gene3D" id="3.30.40.10">
    <property type="entry name" value="Zinc/RING finger domain, C3HC4 (zinc finger)"/>
    <property type="match status" value="1"/>
</dbReference>
<dbReference type="GO" id="GO:0008270">
    <property type="term" value="F:zinc ion binding"/>
    <property type="evidence" value="ECO:0007669"/>
    <property type="project" value="UniProtKB-KW"/>
</dbReference>
<dbReference type="GO" id="GO:0035861">
    <property type="term" value="C:site of double-strand break"/>
    <property type="evidence" value="ECO:0007669"/>
    <property type="project" value="TreeGrafter"/>
</dbReference>
<dbReference type="EC" id="2.3.2.27" evidence="3"/>
<comment type="caution">
    <text evidence="14">The sequence shown here is derived from an EMBL/GenBank/DDBJ whole genome shotgun (WGS) entry which is preliminary data.</text>
</comment>
<gene>
    <name evidence="14" type="ORF">Vafri_3182</name>
</gene>
<evidence type="ECO:0000313" key="14">
    <source>
        <dbReference type="EMBL" id="GIL46129.1"/>
    </source>
</evidence>
<sequence>MEDNENNENVKITPSRLACLKQLQDELTCAVCLDICVRPCTTPCGHNYCRSCLRRNTELNRPCPKCRASLPPGFVLNINTSLWNTIQHLFPSEASAKPLTPPSLQPQQPTACRQFATRRTAGQGFHNAAGAPYRPPSVGMASPSGRSVSGPRPQRPLSGVSNSWAAPPGVAVEPSGSRSVFSLAELGVHPARHGGVARSDRRRSRSAERWEGGQYTHVASAAADCPDPHNQPPVASGSSRLLQLFSGTSQDRVATSTTHKLAQPRDVDPNTIGINCSEVGRQDSLACPVGAASLNNPFLRPPRPAVLSESASAAAQPPTGRGPVARTGSAGSSHCRVGHQASGTDGTISYFTASQRAILRASKLGTQVAPADARAASSRPSSTALAFFRSRKLIGAADATSRAASATSLGSGSCTGCGGSSSQSHLDSIGSSWSVQALEDGLELDVLPEERVLSLPCGVDGAIVPANNDAMQLHAKPSSVFSPQAVAPPAGDVTGGASPTWSELDEQMARALEPLCISPPSLPRLRVLARQAMASPEAGPLQLALHVTDVDSGGQPIVDADNTTASGPGGRLHRASSAMLHMDPDLASNYDGEDPAGAETFFSSPFFDRTLLVESLQEVAVEAEAGISGTDFSTLMLSNFGDDANLLHVGGDSPFADDARLVQCGVGQEQALTMSAAPMPVEGTLQSGDRECPIELLSDSDTADQSPGPGQDPHAAVRVPIPRRYGQHVVSGLRRPHHT</sequence>
<dbReference type="GO" id="GO:0061630">
    <property type="term" value="F:ubiquitin protein ligase activity"/>
    <property type="evidence" value="ECO:0007669"/>
    <property type="project" value="UniProtKB-EC"/>
</dbReference>
<dbReference type="SUPFAM" id="SSF57850">
    <property type="entry name" value="RING/U-box"/>
    <property type="match status" value="1"/>
</dbReference>
<dbReference type="PROSITE" id="PS50089">
    <property type="entry name" value="ZF_RING_2"/>
    <property type="match status" value="1"/>
</dbReference>
<keyword evidence="9" id="KW-0862">Zinc</keyword>
<evidence type="ECO:0000256" key="6">
    <source>
        <dbReference type="ARBA" id="ARBA00022763"/>
    </source>
</evidence>
<dbReference type="InterPro" id="IPR051657">
    <property type="entry name" value="RNF168/RNF169_E3_ubiq-ligase"/>
</dbReference>
<feature type="region of interest" description="Disordered" evidence="12">
    <location>
        <begin position="307"/>
        <end position="340"/>
    </location>
</feature>
<dbReference type="AlphaFoldDB" id="A0A8J4ASL7"/>
<evidence type="ECO:0000256" key="5">
    <source>
        <dbReference type="ARBA" id="ARBA00022723"/>
    </source>
</evidence>
<dbReference type="InterPro" id="IPR013083">
    <property type="entry name" value="Znf_RING/FYVE/PHD"/>
</dbReference>
<dbReference type="PANTHER" id="PTHR23328:SF0">
    <property type="entry name" value="RING-TYPE DOMAIN-CONTAINING PROTEIN"/>
    <property type="match status" value="1"/>
</dbReference>
<keyword evidence="15" id="KW-1185">Reference proteome</keyword>
<keyword evidence="7 11" id="KW-0863">Zinc-finger</keyword>
<name>A0A8J4ASL7_9CHLO</name>
<evidence type="ECO:0000256" key="11">
    <source>
        <dbReference type="PROSITE-ProRule" id="PRU00175"/>
    </source>
</evidence>
<organism evidence="14 15">
    <name type="scientific">Volvox africanus</name>
    <dbReference type="NCBI Taxonomy" id="51714"/>
    <lineage>
        <taxon>Eukaryota</taxon>
        <taxon>Viridiplantae</taxon>
        <taxon>Chlorophyta</taxon>
        <taxon>core chlorophytes</taxon>
        <taxon>Chlorophyceae</taxon>
        <taxon>CS clade</taxon>
        <taxon>Chlamydomonadales</taxon>
        <taxon>Volvocaceae</taxon>
        <taxon>Volvox</taxon>
    </lineage>
</organism>
<keyword evidence="8" id="KW-0833">Ubl conjugation pathway</keyword>
<proteinExistence type="predicted"/>
<feature type="compositionally biased region" description="Low complexity" evidence="12">
    <location>
        <begin position="142"/>
        <end position="156"/>
    </location>
</feature>
<feature type="region of interest" description="Disordered" evidence="12">
    <location>
        <begin position="192"/>
        <end position="211"/>
    </location>
</feature>
<protein>
    <recommendedName>
        <fullName evidence="3">RING-type E3 ubiquitin transferase</fullName>
        <ecNumber evidence="3">2.3.2.27</ecNumber>
    </recommendedName>
</protein>
<dbReference type="Pfam" id="PF00097">
    <property type="entry name" value="zf-C3HC4"/>
    <property type="match status" value="1"/>
</dbReference>
<evidence type="ECO:0000256" key="1">
    <source>
        <dbReference type="ARBA" id="ARBA00000900"/>
    </source>
</evidence>
<dbReference type="InterPro" id="IPR017907">
    <property type="entry name" value="Znf_RING_CS"/>
</dbReference>
<accession>A0A8J4ASL7</accession>
<evidence type="ECO:0000256" key="7">
    <source>
        <dbReference type="ARBA" id="ARBA00022771"/>
    </source>
</evidence>
<dbReference type="GO" id="GO:0006302">
    <property type="term" value="P:double-strand break repair"/>
    <property type="evidence" value="ECO:0007669"/>
    <property type="project" value="TreeGrafter"/>
</dbReference>
<dbReference type="PANTHER" id="PTHR23328">
    <property type="entry name" value="RING-TYPE DOMAIN-CONTAINING PROTEIN"/>
    <property type="match status" value="1"/>
</dbReference>
<evidence type="ECO:0000256" key="2">
    <source>
        <dbReference type="ARBA" id="ARBA00004123"/>
    </source>
</evidence>
<dbReference type="EMBL" id="BNCO01000003">
    <property type="protein sequence ID" value="GIL46129.1"/>
    <property type="molecule type" value="Genomic_DNA"/>
</dbReference>
<evidence type="ECO:0000259" key="13">
    <source>
        <dbReference type="PROSITE" id="PS50089"/>
    </source>
</evidence>
<keyword evidence="5" id="KW-0479">Metal-binding</keyword>
<evidence type="ECO:0000256" key="12">
    <source>
        <dbReference type="SAM" id="MobiDB-lite"/>
    </source>
</evidence>
<dbReference type="Proteomes" id="UP000747399">
    <property type="component" value="Unassembled WGS sequence"/>
</dbReference>
<evidence type="ECO:0000313" key="15">
    <source>
        <dbReference type="Proteomes" id="UP000747399"/>
    </source>
</evidence>
<feature type="region of interest" description="Disordered" evidence="12">
    <location>
        <begin position="698"/>
        <end position="717"/>
    </location>
</feature>
<feature type="domain" description="RING-type" evidence="13">
    <location>
        <begin position="29"/>
        <end position="67"/>
    </location>
</feature>
<keyword evidence="10" id="KW-0539">Nucleus</keyword>
<evidence type="ECO:0000256" key="9">
    <source>
        <dbReference type="ARBA" id="ARBA00022833"/>
    </source>
</evidence>
<dbReference type="InterPro" id="IPR018957">
    <property type="entry name" value="Znf_C3HC4_RING-type"/>
</dbReference>
<dbReference type="GO" id="GO:0005634">
    <property type="term" value="C:nucleus"/>
    <property type="evidence" value="ECO:0007669"/>
    <property type="project" value="UniProtKB-SubCell"/>
</dbReference>
<evidence type="ECO:0000256" key="4">
    <source>
        <dbReference type="ARBA" id="ARBA00022679"/>
    </source>
</evidence>
<evidence type="ECO:0000256" key="3">
    <source>
        <dbReference type="ARBA" id="ARBA00012483"/>
    </source>
</evidence>
<reference evidence="14" key="1">
    <citation type="journal article" date="2021" name="Proc. Natl. Acad. Sci. U.S.A.">
        <title>Three genomes in the algal genus Volvox reveal the fate of a haploid sex-determining region after a transition to homothallism.</title>
        <authorList>
            <person name="Yamamoto K."/>
            <person name="Hamaji T."/>
            <person name="Kawai-Toyooka H."/>
            <person name="Matsuzaki R."/>
            <person name="Takahashi F."/>
            <person name="Nishimura Y."/>
            <person name="Kawachi M."/>
            <person name="Noguchi H."/>
            <person name="Minakuchi Y."/>
            <person name="Umen J.G."/>
            <person name="Toyoda A."/>
            <person name="Nozaki H."/>
        </authorList>
    </citation>
    <scope>NUCLEOTIDE SEQUENCE</scope>
    <source>
        <strain evidence="14">NIES-3780</strain>
    </source>
</reference>
<feature type="region of interest" description="Disordered" evidence="12">
    <location>
        <begin position="125"/>
        <end position="162"/>
    </location>
</feature>
<comment type="subcellular location">
    <subcellularLocation>
        <location evidence="2">Nucleus</location>
    </subcellularLocation>
</comment>
<dbReference type="PROSITE" id="PS00518">
    <property type="entry name" value="ZF_RING_1"/>
    <property type="match status" value="1"/>
</dbReference>
<keyword evidence="4" id="KW-0808">Transferase</keyword>
<evidence type="ECO:0000256" key="10">
    <source>
        <dbReference type="ARBA" id="ARBA00023242"/>
    </source>
</evidence>